<evidence type="ECO:0000256" key="2">
    <source>
        <dbReference type="ARBA" id="ARBA00022695"/>
    </source>
</evidence>
<evidence type="ECO:0000259" key="8">
    <source>
        <dbReference type="PROSITE" id="PS51831"/>
    </source>
</evidence>
<dbReference type="Pfam" id="PF08335">
    <property type="entry name" value="GlnD_UR_UTase"/>
    <property type="match status" value="1"/>
</dbReference>
<comment type="caution">
    <text evidence="6">Lacks conserved residue(s) required for the propagation of feature annotation.</text>
</comment>
<comment type="caution">
    <text evidence="9">The sequence shown here is derived from an EMBL/GenBank/DDBJ whole genome shotgun (WGS) entry which is preliminary data.</text>
</comment>
<evidence type="ECO:0000256" key="6">
    <source>
        <dbReference type="HAMAP-Rule" id="MF_00277"/>
    </source>
</evidence>
<comment type="catalytic activity">
    <reaction evidence="6">
        <text>[protein-PII]-L-tyrosine + UTP = [protein-PII]-uridylyl-L-tyrosine + diphosphate</text>
        <dbReference type="Rhea" id="RHEA:13673"/>
        <dbReference type="Rhea" id="RHEA-COMP:12147"/>
        <dbReference type="Rhea" id="RHEA-COMP:12148"/>
        <dbReference type="ChEBI" id="CHEBI:33019"/>
        <dbReference type="ChEBI" id="CHEBI:46398"/>
        <dbReference type="ChEBI" id="CHEBI:46858"/>
        <dbReference type="ChEBI" id="CHEBI:90602"/>
        <dbReference type="EC" id="2.7.7.59"/>
    </reaction>
</comment>
<dbReference type="PIRSF" id="PIRSF006288">
    <property type="entry name" value="PII_uridyltransf"/>
    <property type="match status" value="1"/>
</dbReference>
<dbReference type="Gene3D" id="1.10.3090.10">
    <property type="entry name" value="cca-adding enzyme, domain 2"/>
    <property type="match status" value="1"/>
</dbReference>
<dbReference type="InterPro" id="IPR010043">
    <property type="entry name" value="UTase/UR"/>
</dbReference>
<dbReference type="PANTHER" id="PTHR47320">
    <property type="entry name" value="BIFUNCTIONAL URIDYLYLTRANSFERASE/URIDYLYL-REMOVING ENZYME"/>
    <property type="match status" value="1"/>
</dbReference>
<evidence type="ECO:0000259" key="7">
    <source>
        <dbReference type="PROSITE" id="PS51671"/>
    </source>
</evidence>
<dbReference type="PROSITE" id="PS51831">
    <property type="entry name" value="HD"/>
    <property type="match status" value="1"/>
</dbReference>
<dbReference type="CDD" id="cd05401">
    <property type="entry name" value="NT_GlnE_GlnD_like"/>
    <property type="match status" value="1"/>
</dbReference>
<evidence type="ECO:0000256" key="5">
    <source>
        <dbReference type="ARBA" id="ARBA00023268"/>
    </source>
</evidence>
<dbReference type="HAMAP" id="MF_00277">
    <property type="entry name" value="PII_uridylyl_transf"/>
    <property type="match status" value="1"/>
</dbReference>
<keyword evidence="3 6" id="KW-0378">Hydrolase</keyword>
<keyword evidence="2 6" id="KW-0548">Nucleotidyltransferase</keyword>
<dbReference type="InterPro" id="IPR045865">
    <property type="entry name" value="ACT-like_dom_sf"/>
</dbReference>
<dbReference type="SUPFAM" id="SSF81301">
    <property type="entry name" value="Nucleotidyltransferase"/>
    <property type="match status" value="1"/>
</dbReference>
<comment type="cofactor">
    <cofactor evidence="6">
        <name>Mg(2+)</name>
        <dbReference type="ChEBI" id="CHEBI:18420"/>
    </cofactor>
</comment>
<comment type="activity regulation">
    <text evidence="6">Uridylyltransferase (UTase) activity is inhibited by glutamine, while glutamine activates uridylyl-removing (UR) activity.</text>
</comment>
<comment type="domain">
    <text evidence="6">Has four distinct domains: an N-terminal nucleotidyltransferase (NT) domain responsible for UTase activity, a central HD domain that encodes UR activity, and two C-terminal ACT domains that seem to have a role in glutamine sensing.</text>
</comment>
<keyword evidence="1 6" id="KW-0808">Transferase</keyword>
<dbReference type="CDD" id="cd04873">
    <property type="entry name" value="ACT_UUR-ACR-like"/>
    <property type="match status" value="1"/>
</dbReference>
<dbReference type="Pfam" id="PF01966">
    <property type="entry name" value="HD"/>
    <property type="match status" value="1"/>
</dbReference>
<dbReference type="InterPro" id="IPR002912">
    <property type="entry name" value="ACT_dom"/>
</dbReference>
<gene>
    <name evidence="6" type="primary">glnD</name>
    <name evidence="9" type="ORF">BES34_015180</name>
</gene>
<keyword evidence="5 6" id="KW-0511">Multifunctional enzyme</keyword>
<dbReference type="PANTHER" id="PTHR47320:SF1">
    <property type="entry name" value="BIFUNCTIONAL URIDYLYLTRANSFERASE_URIDYLYL-REMOVING ENZYME"/>
    <property type="match status" value="1"/>
</dbReference>
<name>A0ABX4YG17_9LEPT</name>
<dbReference type="InterPro" id="IPR043519">
    <property type="entry name" value="NT_sf"/>
</dbReference>
<evidence type="ECO:0000256" key="1">
    <source>
        <dbReference type="ARBA" id="ARBA00022679"/>
    </source>
</evidence>
<dbReference type="EC" id="2.7.7.59" evidence="6"/>
<dbReference type="SUPFAM" id="SSF55021">
    <property type="entry name" value="ACT-like"/>
    <property type="match status" value="1"/>
</dbReference>
<dbReference type="RefSeq" id="WP_010417498.1">
    <property type="nucleotide sequence ID" value="NZ_MCRM02000017.1"/>
</dbReference>
<keyword evidence="10" id="KW-1185">Reference proteome</keyword>
<accession>A0ABX4YG17</accession>
<keyword evidence="4 6" id="KW-0460">Magnesium</keyword>
<reference evidence="9" key="1">
    <citation type="submission" date="2018-01" db="EMBL/GenBank/DDBJ databases">
        <title>Genomic characterization of Leptospira inadai serogroup Lyme isolated from captured rat in Brazil and comparative analysis with human reference strain.</title>
        <authorList>
            <person name="Moreno L.Z."/>
            <person name="Loureiro A.P."/>
            <person name="Miraglia F."/>
            <person name="Kremer F.S."/>
            <person name="Eslabao M.R."/>
            <person name="Dellagostin O.A."/>
            <person name="Lilenbaum W."/>
            <person name="Moreno A.M."/>
        </authorList>
    </citation>
    <scope>NUCLEOTIDE SEQUENCE [LARGE SCALE GENOMIC DNA]</scope>
    <source>
        <strain evidence="9">M34/99</strain>
    </source>
</reference>
<dbReference type="InterPro" id="IPR006674">
    <property type="entry name" value="HD_domain"/>
</dbReference>
<proteinExistence type="inferred from homology"/>
<dbReference type="Proteomes" id="UP000094669">
    <property type="component" value="Unassembled WGS sequence"/>
</dbReference>
<dbReference type="GO" id="GO:0016779">
    <property type="term" value="F:nucleotidyltransferase activity"/>
    <property type="evidence" value="ECO:0007669"/>
    <property type="project" value="UniProtKB-KW"/>
</dbReference>
<dbReference type="EMBL" id="MCRM02000017">
    <property type="protein sequence ID" value="PNV74188.1"/>
    <property type="molecule type" value="Genomic_DNA"/>
</dbReference>
<protein>
    <recommendedName>
        <fullName evidence="6">Bifunctional uridylyltransferase/uridylyl-removing enzyme</fullName>
        <shortName evidence="6">UTase/UR</shortName>
    </recommendedName>
    <alternativeName>
        <fullName evidence="6">Bifunctional [protein-PII] modification enzyme</fullName>
    </alternativeName>
    <alternativeName>
        <fullName evidence="6">Bifunctional nitrogen sensor protein</fullName>
    </alternativeName>
    <domain>
        <recommendedName>
            <fullName evidence="6">[Protein-PII] uridylyltransferase</fullName>
            <shortName evidence="6">PII uridylyltransferase</shortName>
            <shortName evidence="6">UTase</shortName>
            <ecNumber evidence="6">2.7.7.59</ecNumber>
        </recommendedName>
    </domain>
    <domain>
        <recommendedName>
            <fullName evidence="6">[Protein-PII]-UMP uridylyl-removing enzyme</fullName>
            <shortName evidence="6">UR</shortName>
            <ecNumber evidence="6">3.1.4.-</ecNumber>
        </recommendedName>
    </domain>
</protein>
<dbReference type="SUPFAM" id="SSF81891">
    <property type="entry name" value="Poly A polymerase C-terminal region-like"/>
    <property type="match status" value="1"/>
</dbReference>
<feature type="region of interest" description="Uridylyltransferase" evidence="6">
    <location>
        <begin position="1"/>
        <end position="327"/>
    </location>
</feature>
<dbReference type="InterPro" id="IPR013546">
    <property type="entry name" value="PII_UdlTrfase/GS_AdlTrfase"/>
</dbReference>
<comment type="catalytic activity">
    <reaction evidence="6">
        <text>[protein-PII]-uridylyl-L-tyrosine + H2O = [protein-PII]-L-tyrosine + UMP + H(+)</text>
        <dbReference type="Rhea" id="RHEA:48600"/>
        <dbReference type="Rhea" id="RHEA-COMP:12147"/>
        <dbReference type="Rhea" id="RHEA-COMP:12148"/>
        <dbReference type="ChEBI" id="CHEBI:15377"/>
        <dbReference type="ChEBI" id="CHEBI:15378"/>
        <dbReference type="ChEBI" id="CHEBI:46858"/>
        <dbReference type="ChEBI" id="CHEBI:57865"/>
        <dbReference type="ChEBI" id="CHEBI:90602"/>
    </reaction>
</comment>
<evidence type="ECO:0000256" key="3">
    <source>
        <dbReference type="ARBA" id="ARBA00022801"/>
    </source>
</evidence>
<evidence type="ECO:0000313" key="10">
    <source>
        <dbReference type="Proteomes" id="UP000094669"/>
    </source>
</evidence>
<feature type="domain" description="HD" evidence="8">
    <location>
        <begin position="440"/>
        <end position="560"/>
    </location>
</feature>
<organism evidence="9 10">
    <name type="scientific">Leptospira inadai serovar Lyme</name>
    <dbReference type="NCBI Taxonomy" id="293084"/>
    <lineage>
        <taxon>Bacteria</taxon>
        <taxon>Pseudomonadati</taxon>
        <taxon>Spirochaetota</taxon>
        <taxon>Spirochaetia</taxon>
        <taxon>Leptospirales</taxon>
        <taxon>Leptospiraceae</taxon>
        <taxon>Leptospira</taxon>
    </lineage>
</organism>
<dbReference type="PROSITE" id="PS51671">
    <property type="entry name" value="ACT"/>
    <property type="match status" value="1"/>
</dbReference>
<comment type="function">
    <text evidence="6">Modifies, by uridylylation and deuridylylation, the PII regulatory proteins (GlnB and homologs), in response to the nitrogen status of the cell that GlnD senses through the glutamine level. Under low glutamine levels, catalyzes the conversion of the PII proteins and UTP to PII-UMP and PPi, while under higher glutamine levels, GlnD hydrolyzes PII-UMP to PII and UMP (deuridylylation). Thus, controls uridylylation state and activity of the PII proteins, and plays an important role in the regulation of nitrogen metabolism.</text>
</comment>
<feature type="domain" description="ACT" evidence="7">
    <location>
        <begin position="799"/>
        <end position="875"/>
    </location>
</feature>
<evidence type="ECO:0000313" key="9">
    <source>
        <dbReference type="EMBL" id="PNV74188.1"/>
    </source>
</evidence>
<sequence>MPLELDITYSFQRLLEKSRSVSGKLVSRQLTFIIDSFLRSKFEKAVSILGRGEKIALVALGGYGRMEISPHSDVDILYLHNGISEAKLSQIISAINTYLYNSGKEVGHICRTIKESFRYLDDMSSFHAILDSRFLIGSRDIFQKYRLEFLEKLPSKYIEAYNETKELQLSDRFLREDKPILLSEPHLKSDICGLRDIQCVYWHEKALNPIPSLGALALLPVFQRGEAQLLEEAYDFLLRARIALHVVTGRKHDRLDLNLQPEVAEYLGFGKKENLQTVEKFMNELYGHQKNVFFVMRSYLDFVIERRKPGRAESITYEGLTFSKVRNAVFPPTEGEGNLFADPHTLYEDVILTFRMIQETGLLVSGTLLNEIRFASPFLDDDFRYSAEVNAEFLKILRLPKDRGRVLKLMHECQVLGALVPEFGACTNFALFSYHHEYTVDEHTLLILHELDRLDRGEFEDSEILQVYKECVKTEILSIAILLHDAGKVKEGDHSEYGAELAVSVGDRLGLSEEDTDLCRFLVEKHISMSELSSKRDISDPALIRSFARTVGTPERLRLLYILTLIDTKSVGSNVLTNWKKAILSDLFRNTMSYLKEKGMPQEEIQGDAERIALSKDLVAYLIEKEGQDPGISRSIASFAYSVIPHSYLKTVSNRKILKHFKTIATLSQESTEKLLFESERDPAFVSVEVVSRGLPAILLDLCCSVSSEGLSLVGMQSYTSSEFQIHILQITDSQGSGNISPEKISRMEGKLRLMATGKLQRDSIAFEPTEWNPRKAIPESIVNRSVRFSNEDLSDVTIMEVRMPDMVGLVYRILRKVFEFGLKVSYLRVSTSADYAYDSFYLQTQNGGQVKDAEFLSSLEARILGIQATERVTGELVF</sequence>
<comment type="similarity">
    <text evidence="6">Belongs to the GlnD family.</text>
</comment>
<dbReference type="EC" id="3.1.4.-" evidence="6"/>
<evidence type="ECO:0000256" key="4">
    <source>
        <dbReference type="ARBA" id="ARBA00022842"/>
    </source>
</evidence>
<dbReference type="SUPFAM" id="SSF81593">
    <property type="entry name" value="Nucleotidyltransferase substrate binding subunit/domain"/>
    <property type="match status" value="1"/>
</dbReference>